<comment type="similarity">
    <text evidence="1">Belongs to the MOG1 family.</text>
</comment>
<evidence type="ECO:0000313" key="4">
    <source>
        <dbReference type="EMBL" id="ORZ30912.1"/>
    </source>
</evidence>
<dbReference type="Gene3D" id="3.40.1000.10">
    <property type="entry name" value="Mog1/PsbP, alpha/beta/alpha sandwich"/>
    <property type="match status" value="1"/>
</dbReference>
<keyword evidence="5" id="KW-1185">Reference proteome</keyword>
<dbReference type="PANTHER" id="PTHR15837:SF0">
    <property type="entry name" value="RAN GUANINE NUCLEOTIDE RELEASE FACTOR"/>
    <property type="match status" value="1"/>
</dbReference>
<reference evidence="4 5" key="1">
    <citation type="submission" date="2016-07" db="EMBL/GenBank/DDBJ databases">
        <title>Pervasive Adenine N6-methylation of Active Genes in Fungi.</title>
        <authorList>
            <consortium name="DOE Joint Genome Institute"/>
            <person name="Mondo S.J."/>
            <person name="Dannebaum R.O."/>
            <person name="Kuo R.C."/>
            <person name="Labutti K."/>
            <person name="Haridas S."/>
            <person name="Kuo A."/>
            <person name="Salamov A."/>
            <person name="Ahrendt S.R."/>
            <person name="Lipzen A."/>
            <person name="Sullivan W."/>
            <person name="Andreopoulos W.B."/>
            <person name="Clum A."/>
            <person name="Lindquist E."/>
            <person name="Daum C."/>
            <person name="Ramamoorthy G.K."/>
            <person name="Gryganskyi A."/>
            <person name="Culley D."/>
            <person name="Magnuson J.K."/>
            <person name="James T.Y."/>
            <person name="O'Malley M.A."/>
            <person name="Stajich J.E."/>
            <person name="Spatafora J.W."/>
            <person name="Visel A."/>
            <person name="Grigoriev I.V."/>
        </authorList>
    </citation>
    <scope>NUCLEOTIDE SEQUENCE [LARGE SCALE GENOMIC DNA]</scope>
    <source>
        <strain evidence="4 5">PL171</strain>
    </source>
</reference>
<dbReference type="OrthoDB" id="10255285at2759"/>
<dbReference type="STRING" id="765915.A0A1Y2HCX3"/>
<dbReference type="GO" id="GO:0031267">
    <property type="term" value="F:small GTPase binding"/>
    <property type="evidence" value="ECO:0007669"/>
    <property type="project" value="TreeGrafter"/>
</dbReference>
<dbReference type="SUPFAM" id="SSF55724">
    <property type="entry name" value="Mog1p/PsbP-like"/>
    <property type="match status" value="1"/>
</dbReference>
<dbReference type="Pfam" id="PF04603">
    <property type="entry name" value="Mog1"/>
    <property type="match status" value="1"/>
</dbReference>
<keyword evidence="3" id="KW-0653">Protein transport</keyword>
<accession>A0A1Y2HCX3</accession>
<comment type="caution">
    <text evidence="4">The sequence shown here is derived from an EMBL/GenBank/DDBJ whole genome shotgun (WGS) entry which is preliminary data.</text>
</comment>
<organism evidence="4 5">
    <name type="scientific">Catenaria anguillulae PL171</name>
    <dbReference type="NCBI Taxonomy" id="765915"/>
    <lineage>
        <taxon>Eukaryota</taxon>
        <taxon>Fungi</taxon>
        <taxon>Fungi incertae sedis</taxon>
        <taxon>Blastocladiomycota</taxon>
        <taxon>Blastocladiomycetes</taxon>
        <taxon>Blastocladiales</taxon>
        <taxon>Catenariaceae</taxon>
        <taxon>Catenaria</taxon>
    </lineage>
</organism>
<dbReference type="GO" id="GO:0006606">
    <property type="term" value="P:protein import into nucleus"/>
    <property type="evidence" value="ECO:0007669"/>
    <property type="project" value="TreeGrafter"/>
</dbReference>
<evidence type="ECO:0000256" key="3">
    <source>
        <dbReference type="ARBA" id="ARBA00022927"/>
    </source>
</evidence>
<evidence type="ECO:0000256" key="2">
    <source>
        <dbReference type="ARBA" id="ARBA00022448"/>
    </source>
</evidence>
<dbReference type="InterPro" id="IPR007681">
    <property type="entry name" value="Mog1"/>
</dbReference>
<dbReference type="GO" id="GO:0005634">
    <property type="term" value="C:nucleus"/>
    <property type="evidence" value="ECO:0007669"/>
    <property type="project" value="TreeGrafter"/>
</dbReference>
<dbReference type="GO" id="GO:0005085">
    <property type="term" value="F:guanyl-nucleotide exchange factor activity"/>
    <property type="evidence" value="ECO:0007669"/>
    <property type="project" value="TreeGrafter"/>
</dbReference>
<gene>
    <name evidence="4" type="ORF">BCR44DRAFT_39052</name>
</gene>
<dbReference type="Proteomes" id="UP000193411">
    <property type="component" value="Unassembled WGS sequence"/>
</dbReference>
<evidence type="ECO:0008006" key="6">
    <source>
        <dbReference type="Google" id="ProtNLM"/>
    </source>
</evidence>
<protein>
    <recommendedName>
        <fullName evidence="6">Mog1p/PsbP-like protein</fullName>
    </recommendedName>
</protein>
<dbReference type="AlphaFoldDB" id="A0A1Y2HCX3"/>
<sequence>MQSNMSTPTPTPTPLFGGAITALLPPELIDVSNLRQVPDNQEVWVDSTANQSASLIIELLHLDPQVSSEALATFHLSQVLLAASDDDDNSEPQYELLDASSLPDASCALSHSGFPIIAKRVVAQVGHLHKFNQSANTHPVLLMVWVLRVPHVETDIVVTWNLPEGVLSPGIPGAPTTLARPPVRLGGLDKALVDRCEVVARSLKVVDWGLFC</sequence>
<name>A0A1Y2HCX3_9FUNG</name>
<dbReference type="InterPro" id="IPR016123">
    <property type="entry name" value="Mog1/PsbP_a/b/a-sand"/>
</dbReference>
<dbReference type="EMBL" id="MCFL01000072">
    <property type="protein sequence ID" value="ORZ30912.1"/>
    <property type="molecule type" value="Genomic_DNA"/>
</dbReference>
<keyword evidence="2" id="KW-0813">Transport</keyword>
<dbReference type="PANTHER" id="PTHR15837">
    <property type="entry name" value="RAN GUANINE NUCLEOTIDE RELEASE FACTOR"/>
    <property type="match status" value="1"/>
</dbReference>
<proteinExistence type="inferred from homology"/>
<evidence type="ECO:0000313" key="5">
    <source>
        <dbReference type="Proteomes" id="UP000193411"/>
    </source>
</evidence>
<evidence type="ECO:0000256" key="1">
    <source>
        <dbReference type="ARBA" id="ARBA00010307"/>
    </source>
</evidence>